<protein>
    <recommendedName>
        <fullName evidence="5">Protein DETOXIFICATION</fullName>
    </recommendedName>
</protein>
<accession>A0A5J5AHA9</accession>
<dbReference type="InterPro" id="IPR002528">
    <property type="entry name" value="MATE_fam"/>
</dbReference>
<dbReference type="Proteomes" id="UP000325577">
    <property type="component" value="Linkage Group LG20"/>
</dbReference>
<evidence type="ECO:0000256" key="2">
    <source>
        <dbReference type="SAM" id="Phobius"/>
    </source>
</evidence>
<evidence type="ECO:0008006" key="5">
    <source>
        <dbReference type="Google" id="ProtNLM"/>
    </source>
</evidence>
<dbReference type="OrthoDB" id="2126698at2759"/>
<reference evidence="3 4" key="1">
    <citation type="submission" date="2019-09" db="EMBL/GenBank/DDBJ databases">
        <title>A chromosome-level genome assembly of the Chinese tupelo Nyssa sinensis.</title>
        <authorList>
            <person name="Yang X."/>
            <person name="Kang M."/>
            <person name="Yang Y."/>
            <person name="Xiong H."/>
            <person name="Wang M."/>
            <person name="Zhang Z."/>
            <person name="Wang Z."/>
            <person name="Wu H."/>
            <person name="Ma T."/>
            <person name="Liu J."/>
            <person name="Xi Z."/>
        </authorList>
    </citation>
    <scope>NUCLEOTIDE SEQUENCE [LARGE SCALE GENOMIC DNA]</scope>
    <source>
        <strain evidence="3">J267</strain>
        <tissue evidence="3">Leaf</tissue>
    </source>
</reference>
<dbReference type="Pfam" id="PF01554">
    <property type="entry name" value="MatE"/>
    <property type="match status" value="1"/>
</dbReference>
<dbReference type="GO" id="GO:0016020">
    <property type="term" value="C:membrane"/>
    <property type="evidence" value="ECO:0007669"/>
    <property type="project" value="InterPro"/>
</dbReference>
<gene>
    <name evidence="3" type="ORF">F0562_034276</name>
</gene>
<organism evidence="3 4">
    <name type="scientific">Nyssa sinensis</name>
    <dbReference type="NCBI Taxonomy" id="561372"/>
    <lineage>
        <taxon>Eukaryota</taxon>
        <taxon>Viridiplantae</taxon>
        <taxon>Streptophyta</taxon>
        <taxon>Embryophyta</taxon>
        <taxon>Tracheophyta</taxon>
        <taxon>Spermatophyta</taxon>
        <taxon>Magnoliopsida</taxon>
        <taxon>eudicotyledons</taxon>
        <taxon>Gunneridae</taxon>
        <taxon>Pentapetalae</taxon>
        <taxon>asterids</taxon>
        <taxon>Cornales</taxon>
        <taxon>Nyssaceae</taxon>
        <taxon>Nyssa</taxon>
    </lineage>
</organism>
<dbReference type="AlphaFoldDB" id="A0A5J5AHA9"/>
<keyword evidence="2" id="KW-0812">Transmembrane</keyword>
<dbReference type="GO" id="GO:0015297">
    <property type="term" value="F:antiporter activity"/>
    <property type="evidence" value="ECO:0007669"/>
    <property type="project" value="InterPro"/>
</dbReference>
<keyword evidence="4" id="KW-1185">Reference proteome</keyword>
<dbReference type="EMBL" id="CM018044">
    <property type="protein sequence ID" value="KAA8529624.1"/>
    <property type="molecule type" value="Genomic_DNA"/>
</dbReference>
<proteinExistence type="inferred from homology"/>
<keyword evidence="2" id="KW-1133">Transmembrane helix</keyword>
<feature type="transmembrane region" description="Helical" evidence="2">
    <location>
        <begin position="54"/>
        <end position="73"/>
    </location>
</feature>
<evidence type="ECO:0000313" key="4">
    <source>
        <dbReference type="Proteomes" id="UP000325577"/>
    </source>
</evidence>
<sequence>MVYQDAERESGDERVFYRDGGKFHSSDLASEELRNATKGILANRWAGHPRTAKFSVAVVAVTSFIFGILLALIQIFTLKQYPALFSSSTEVKQLAYQLTPMLALSIVINNVQPALSGVGIGAGWQATVAYVNISCYYLFGIPLGLVAGYKLNMGVKISEI</sequence>
<evidence type="ECO:0000256" key="1">
    <source>
        <dbReference type="ARBA" id="ARBA00010199"/>
    </source>
</evidence>
<dbReference type="GO" id="GO:0042910">
    <property type="term" value="F:xenobiotic transmembrane transporter activity"/>
    <property type="evidence" value="ECO:0007669"/>
    <property type="project" value="InterPro"/>
</dbReference>
<comment type="similarity">
    <text evidence="1">Belongs to the multi antimicrobial extrusion (MATE) (TC 2.A.66.1) family.</text>
</comment>
<dbReference type="PANTHER" id="PTHR11206">
    <property type="entry name" value="MULTIDRUG RESISTANCE PROTEIN"/>
    <property type="match status" value="1"/>
</dbReference>
<keyword evidence="2" id="KW-0472">Membrane</keyword>
<name>A0A5J5AHA9_9ASTE</name>
<feature type="transmembrane region" description="Helical" evidence="2">
    <location>
        <begin position="127"/>
        <end position="149"/>
    </location>
</feature>
<evidence type="ECO:0000313" key="3">
    <source>
        <dbReference type="EMBL" id="KAA8529624.1"/>
    </source>
</evidence>